<evidence type="ECO:0000256" key="1">
    <source>
        <dbReference type="ARBA" id="ARBA00004123"/>
    </source>
</evidence>
<dbReference type="Proteomes" id="UP000324748">
    <property type="component" value="Unassembled WGS sequence"/>
</dbReference>
<keyword evidence="4" id="KW-0863">Zinc-finger</keyword>
<keyword evidence="7" id="KW-0238">DNA-binding</keyword>
<dbReference type="GO" id="GO:0008270">
    <property type="term" value="F:zinc ion binding"/>
    <property type="evidence" value="ECO:0007669"/>
    <property type="project" value="UniProtKB-KW"/>
</dbReference>
<feature type="compositionally biased region" description="Basic residues" evidence="10">
    <location>
        <begin position="1"/>
        <end position="10"/>
    </location>
</feature>
<keyword evidence="5" id="KW-0862">Zinc</keyword>
<evidence type="ECO:0000256" key="4">
    <source>
        <dbReference type="ARBA" id="ARBA00022771"/>
    </source>
</evidence>
<feature type="region of interest" description="Disordered" evidence="10">
    <location>
        <begin position="1"/>
        <end position="107"/>
    </location>
</feature>
<feature type="region of interest" description="Disordered" evidence="10">
    <location>
        <begin position="242"/>
        <end position="266"/>
    </location>
</feature>
<comment type="caution">
    <text evidence="11">The sequence shown here is derived from an EMBL/GenBank/DDBJ whole genome shotgun (WGS) entry which is preliminary data.</text>
</comment>
<keyword evidence="6" id="KW-0805">Transcription regulation</keyword>
<evidence type="ECO:0000313" key="11">
    <source>
        <dbReference type="EMBL" id="KAA1080741.1"/>
    </source>
</evidence>
<dbReference type="PANTHER" id="PTHR24383:SF20">
    <property type="entry name" value="C2H2-TYPE DOMAIN-CONTAINING PROTEIN"/>
    <property type="match status" value="1"/>
</dbReference>
<keyword evidence="2" id="KW-0479">Metal-binding</keyword>
<keyword evidence="3" id="KW-0677">Repeat</keyword>
<keyword evidence="9" id="KW-0539">Nucleus</keyword>
<evidence type="ECO:0000256" key="9">
    <source>
        <dbReference type="ARBA" id="ARBA00023242"/>
    </source>
</evidence>
<dbReference type="EMBL" id="VSWC01000131">
    <property type="protein sequence ID" value="KAA1080741.1"/>
    <property type="molecule type" value="Genomic_DNA"/>
</dbReference>
<accession>A0A5B0MUM2</accession>
<dbReference type="OrthoDB" id="10306342at2759"/>
<evidence type="ECO:0000256" key="5">
    <source>
        <dbReference type="ARBA" id="ARBA00022833"/>
    </source>
</evidence>
<dbReference type="GO" id="GO:0005634">
    <property type="term" value="C:nucleus"/>
    <property type="evidence" value="ECO:0007669"/>
    <property type="project" value="UniProtKB-SubCell"/>
</dbReference>
<evidence type="ECO:0000256" key="8">
    <source>
        <dbReference type="ARBA" id="ARBA00023163"/>
    </source>
</evidence>
<feature type="compositionally biased region" description="Basic and acidic residues" evidence="10">
    <location>
        <begin position="97"/>
        <end position="107"/>
    </location>
</feature>
<evidence type="ECO:0000256" key="3">
    <source>
        <dbReference type="ARBA" id="ARBA00022737"/>
    </source>
</evidence>
<comment type="subcellular location">
    <subcellularLocation>
        <location evidence="1">Nucleus</location>
    </subcellularLocation>
</comment>
<dbReference type="AlphaFoldDB" id="A0A5B0MUM2"/>
<reference evidence="11 12" key="1">
    <citation type="submission" date="2019-05" db="EMBL/GenBank/DDBJ databases">
        <title>Emergence of the Ug99 lineage of the wheat stem rust pathogen through somatic hybridization.</title>
        <authorList>
            <person name="Li F."/>
            <person name="Upadhyaya N.M."/>
            <person name="Sperschneider J."/>
            <person name="Matny O."/>
            <person name="Nguyen-Phuc H."/>
            <person name="Mago R."/>
            <person name="Raley C."/>
            <person name="Miller M.E."/>
            <person name="Silverstein K.A.T."/>
            <person name="Henningsen E."/>
            <person name="Hirsch C.D."/>
            <person name="Visser B."/>
            <person name="Pretorius Z.A."/>
            <person name="Steffenson B.J."/>
            <person name="Schwessinger B."/>
            <person name="Dodds P.N."/>
            <person name="Figueroa M."/>
        </authorList>
    </citation>
    <scope>NUCLEOTIDE SEQUENCE [LARGE SCALE GENOMIC DNA]</scope>
    <source>
        <strain evidence="11">21-0</strain>
    </source>
</reference>
<proteinExistence type="predicted"/>
<protein>
    <submittedName>
        <fullName evidence="11">Uncharacterized protein</fullName>
    </submittedName>
</protein>
<evidence type="ECO:0000256" key="6">
    <source>
        <dbReference type="ARBA" id="ARBA00023015"/>
    </source>
</evidence>
<evidence type="ECO:0000256" key="10">
    <source>
        <dbReference type="SAM" id="MobiDB-lite"/>
    </source>
</evidence>
<sequence>MRHKHQRPHKSSQQTGQSWSTNQHQSAKTPRKQAVKYVVYPYKQDQRLLEDSQGEHYTVERLDHEETSAVDYPSNSAKDHLSLEPPSDTMFEDKEDDCNSKNSKNEKHKLDQIDLDQIEWDNRSDLDINAAPYQVQPEQSSTFKAFLEDGVVHFFPESNSTQQSEPDFDLKNYRAEDVDNWASTLLADEFEHLCVMGTNARTKSFQQYAISNLNQLTQTLTQQSSSTHEHLEHLVSTSNGCQDYRNYHHHQPDDISSNNFDQQRLASPDDESRSAFYNHSGNCNSHLEAFDDIGFDDSTFDNGGFDNDDFEDGGFNNGGFDNGGFDDCGFDDGCWNFDSSLLHLFHFSILQYLFLTIIPLSTNNYIVCLVASHEFKHQILVVKEP</sequence>
<dbReference type="PANTHER" id="PTHR24383">
    <property type="entry name" value="ZINC FINGER PROTEIN"/>
    <property type="match status" value="1"/>
</dbReference>
<feature type="compositionally biased region" description="Polar residues" evidence="10">
    <location>
        <begin position="254"/>
        <end position="265"/>
    </location>
</feature>
<name>A0A5B0MUM2_PUCGR</name>
<feature type="compositionally biased region" description="Basic and acidic residues" evidence="10">
    <location>
        <begin position="44"/>
        <end position="67"/>
    </location>
</feature>
<evidence type="ECO:0000256" key="7">
    <source>
        <dbReference type="ARBA" id="ARBA00023125"/>
    </source>
</evidence>
<gene>
    <name evidence="11" type="ORF">PGT21_018950</name>
</gene>
<feature type="compositionally biased region" description="Polar residues" evidence="10">
    <location>
        <begin position="11"/>
        <end position="28"/>
    </location>
</feature>
<keyword evidence="12" id="KW-1185">Reference proteome</keyword>
<evidence type="ECO:0000256" key="2">
    <source>
        <dbReference type="ARBA" id="ARBA00022723"/>
    </source>
</evidence>
<evidence type="ECO:0000313" key="12">
    <source>
        <dbReference type="Proteomes" id="UP000324748"/>
    </source>
</evidence>
<dbReference type="GO" id="GO:0003677">
    <property type="term" value="F:DNA binding"/>
    <property type="evidence" value="ECO:0007669"/>
    <property type="project" value="UniProtKB-KW"/>
</dbReference>
<organism evidence="11 12">
    <name type="scientific">Puccinia graminis f. sp. tritici</name>
    <dbReference type="NCBI Taxonomy" id="56615"/>
    <lineage>
        <taxon>Eukaryota</taxon>
        <taxon>Fungi</taxon>
        <taxon>Dikarya</taxon>
        <taxon>Basidiomycota</taxon>
        <taxon>Pucciniomycotina</taxon>
        <taxon>Pucciniomycetes</taxon>
        <taxon>Pucciniales</taxon>
        <taxon>Pucciniaceae</taxon>
        <taxon>Puccinia</taxon>
    </lineage>
</organism>
<keyword evidence="8" id="KW-0804">Transcription</keyword>